<comment type="similarity">
    <text evidence="8">Belongs to the TRAP transporter small permease family.</text>
</comment>
<keyword evidence="4" id="KW-0997">Cell inner membrane</keyword>
<evidence type="ECO:0000256" key="2">
    <source>
        <dbReference type="ARBA" id="ARBA00022448"/>
    </source>
</evidence>
<dbReference type="OrthoDB" id="2085311at2"/>
<evidence type="ECO:0000256" key="8">
    <source>
        <dbReference type="ARBA" id="ARBA00038436"/>
    </source>
</evidence>
<feature type="domain" description="Tripartite ATP-independent periplasmic transporters DctQ component" evidence="10">
    <location>
        <begin position="31"/>
        <end position="157"/>
    </location>
</feature>
<dbReference type="PANTHER" id="PTHR35011">
    <property type="entry name" value="2,3-DIKETO-L-GULONATE TRAP TRANSPORTER SMALL PERMEASE PROTEIN YIAM"/>
    <property type="match status" value="1"/>
</dbReference>
<dbReference type="GO" id="GO:0015740">
    <property type="term" value="P:C4-dicarboxylate transport"/>
    <property type="evidence" value="ECO:0007669"/>
    <property type="project" value="TreeGrafter"/>
</dbReference>
<keyword evidence="7 9" id="KW-0472">Membrane</keyword>
<evidence type="ECO:0000256" key="5">
    <source>
        <dbReference type="ARBA" id="ARBA00022692"/>
    </source>
</evidence>
<dbReference type="InterPro" id="IPR055348">
    <property type="entry name" value="DctQ"/>
</dbReference>
<evidence type="ECO:0000256" key="1">
    <source>
        <dbReference type="ARBA" id="ARBA00004429"/>
    </source>
</evidence>
<protein>
    <submittedName>
        <fullName evidence="11">TRAP transporter small permease</fullName>
    </submittedName>
</protein>
<name>A0A3N0ED27_9ACTN</name>
<comment type="subcellular location">
    <subcellularLocation>
        <location evidence="1">Cell inner membrane</location>
        <topology evidence="1">Multi-pass membrane protein</topology>
    </subcellularLocation>
</comment>
<feature type="transmembrane region" description="Helical" evidence="9">
    <location>
        <begin position="55"/>
        <end position="73"/>
    </location>
</feature>
<evidence type="ECO:0000313" key="11">
    <source>
        <dbReference type="EMBL" id="RNL85752.1"/>
    </source>
</evidence>
<keyword evidence="2" id="KW-0813">Transport</keyword>
<feature type="transmembrane region" description="Helical" evidence="9">
    <location>
        <begin position="135"/>
        <end position="153"/>
    </location>
</feature>
<proteinExistence type="inferred from homology"/>
<keyword evidence="5 9" id="KW-0812">Transmembrane</keyword>
<dbReference type="PANTHER" id="PTHR35011:SF11">
    <property type="entry name" value="TRAP TRANSPORTER SMALL PERMEASE PROTEIN"/>
    <property type="match status" value="1"/>
</dbReference>
<dbReference type="Pfam" id="PF04290">
    <property type="entry name" value="DctQ"/>
    <property type="match status" value="1"/>
</dbReference>
<feature type="transmembrane region" description="Helical" evidence="9">
    <location>
        <begin position="21"/>
        <end position="40"/>
    </location>
</feature>
<reference evidence="11 12" key="1">
    <citation type="submission" date="2018-11" db="EMBL/GenBank/DDBJ databases">
        <title>The genome draft of YIM 96095.</title>
        <authorList>
            <person name="Tang S.-K."/>
            <person name="Chunyu W.-X."/>
            <person name="Feng Y.-Z."/>
        </authorList>
    </citation>
    <scope>NUCLEOTIDE SEQUENCE [LARGE SCALE GENOMIC DNA]</scope>
    <source>
        <strain evidence="11 12">YIM 96095</strain>
    </source>
</reference>
<dbReference type="GO" id="GO:0005886">
    <property type="term" value="C:plasma membrane"/>
    <property type="evidence" value="ECO:0007669"/>
    <property type="project" value="UniProtKB-SubCell"/>
</dbReference>
<evidence type="ECO:0000313" key="12">
    <source>
        <dbReference type="Proteomes" id="UP000269198"/>
    </source>
</evidence>
<comment type="caution">
    <text evidence="11">The sequence shown here is derived from an EMBL/GenBank/DDBJ whole genome shotgun (WGS) entry which is preliminary data.</text>
</comment>
<keyword evidence="12" id="KW-1185">Reference proteome</keyword>
<evidence type="ECO:0000256" key="9">
    <source>
        <dbReference type="SAM" id="Phobius"/>
    </source>
</evidence>
<dbReference type="Proteomes" id="UP000269198">
    <property type="component" value="Unassembled WGS sequence"/>
</dbReference>
<keyword evidence="3" id="KW-1003">Cell membrane</keyword>
<evidence type="ECO:0000256" key="3">
    <source>
        <dbReference type="ARBA" id="ARBA00022475"/>
    </source>
</evidence>
<accession>A0A3N0ED27</accession>
<dbReference type="AlphaFoldDB" id="A0A3N0ED27"/>
<evidence type="ECO:0000256" key="7">
    <source>
        <dbReference type="ARBA" id="ARBA00023136"/>
    </source>
</evidence>
<evidence type="ECO:0000259" key="10">
    <source>
        <dbReference type="Pfam" id="PF04290"/>
    </source>
</evidence>
<sequence>MEAKFQAVTRSVLRIVDRTTDTLALTGLAAMVVVVSWQVFGRFVLSDSPPWAPETALVLLAWLGLLGVAIGVREHAHISVTFVTDRLSRRVRTVVLWLTPALFLVFGIYLMIQGWDFTQLTMNSTLPATGLPTAVQYAAMPVTGVLVTIYSCLQLLNVETGRGALATPEDGEEEGENRDDQ</sequence>
<dbReference type="InterPro" id="IPR007387">
    <property type="entry name" value="TRAP_DctQ"/>
</dbReference>
<evidence type="ECO:0000256" key="4">
    <source>
        <dbReference type="ARBA" id="ARBA00022519"/>
    </source>
</evidence>
<gene>
    <name evidence="11" type="ORF">EFW17_07240</name>
</gene>
<feature type="transmembrane region" description="Helical" evidence="9">
    <location>
        <begin position="94"/>
        <end position="115"/>
    </location>
</feature>
<keyword evidence="6 9" id="KW-1133">Transmembrane helix</keyword>
<dbReference type="GO" id="GO:0022857">
    <property type="term" value="F:transmembrane transporter activity"/>
    <property type="evidence" value="ECO:0007669"/>
    <property type="project" value="TreeGrafter"/>
</dbReference>
<organism evidence="11 12">
    <name type="scientific">Halostreptopolyspora alba</name>
    <dbReference type="NCBI Taxonomy" id="2487137"/>
    <lineage>
        <taxon>Bacteria</taxon>
        <taxon>Bacillati</taxon>
        <taxon>Actinomycetota</taxon>
        <taxon>Actinomycetes</taxon>
        <taxon>Streptosporangiales</taxon>
        <taxon>Nocardiopsidaceae</taxon>
        <taxon>Halostreptopolyspora</taxon>
    </lineage>
</organism>
<dbReference type="EMBL" id="RJMB01000005">
    <property type="protein sequence ID" value="RNL85752.1"/>
    <property type="molecule type" value="Genomic_DNA"/>
</dbReference>
<evidence type="ECO:0000256" key="6">
    <source>
        <dbReference type="ARBA" id="ARBA00022989"/>
    </source>
</evidence>